<dbReference type="Proteomes" id="UP001233535">
    <property type="component" value="Unassembled WGS sequence"/>
</dbReference>
<keyword evidence="1" id="KW-0479">Metal-binding</keyword>
<reference evidence="6 7" key="1">
    <citation type="submission" date="2023-04" db="EMBL/GenBank/DDBJ databases">
        <title>Lysobacter sp. strain UC isolated from soil sample.</title>
        <authorList>
            <person name="Choksket S."/>
            <person name="Harshvardhan F."/>
            <person name="Rana R."/>
            <person name="Patil P.B."/>
            <person name="Korpole S."/>
        </authorList>
    </citation>
    <scope>NUCLEOTIDE SEQUENCE [LARGE SCALE GENOMIC DNA]</scope>
    <source>
        <strain evidence="6 7">UC</strain>
    </source>
</reference>
<dbReference type="Pfam" id="PF13202">
    <property type="entry name" value="EF-hand_5"/>
    <property type="match status" value="4"/>
</dbReference>
<dbReference type="PANTHER" id="PTHR10827:SF98">
    <property type="entry name" value="45 KDA CALCIUM-BINDING PROTEIN"/>
    <property type="match status" value="1"/>
</dbReference>
<evidence type="ECO:0000259" key="5">
    <source>
        <dbReference type="PROSITE" id="PS50222"/>
    </source>
</evidence>
<protein>
    <submittedName>
        <fullName evidence="6">EF-hand domain-containing protein</fullName>
    </submittedName>
</protein>
<name>A0ABU1CIB7_9GAMM</name>
<dbReference type="SUPFAM" id="SSF47473">
    <property type="entry name" value="EF-hand"/>
    <property type="match status" value="1"/>
</dbReference>
<keyword evidence="2" id="KW-0677">Repeat</keyword>
<organism evidence="6 7">
    <name type="scientific">Lysobacter arvi</name>
    <dbReference type="NCBI Taxonomy" id="3038776"/>
    <lineage>
        <taxon>Bacteria</taxon>
        <taxon>Pseudomonadati</taxon>
        <taxon>Pseudomonadota</taxon>
        <taxon>Gammaproteobacteria</taxon>
        <taxon>Lysobacterales</taxon>
        <taxon>Lysobacteraceae</taxon>
        <taxon>Lysobacter</taxon>
    </lineage>
</organism>
<dbReference type="RefSeq" id="WP_309263800.1">
    <property type="nucleotide sequence ID" value="NZ_JARUHG010000007.1"/>
</dbReference>
<evidence type="ECO:0000313" key="6">
    <source>
        <dbReference type="EMBL" id="MDR0184679.1"/>
    </source>
</evidence>
<evidence type="ECO:0000256" key="2">
    <source>
        <dbReference type="ARBA" id="ARBA00022737"/>
    </source>
</evidence>
<feature type="domain" description="EF-hand" evidence="5">
    <location>
        <begin position="47"/>
        <end position="82"/>
    </location>
</feature>
<sequence>MKPDIRSNKRLALWIGALLLAPAAAMAGDDKAKMMDTDGDGMVSSAEHAAGAKTMFTRMDANSDGKVTAAEMDAHHAAKMAGKGDKMKMSSADKIKKIDTDGDGAITAAEHDAGSAQMFTKMDTNGDGNLTAAEMKAGHDKEMRSAKSGP</sequence>
<dbReference type="InterPro" id="IPR011992">
    <property type="entry name" value="EF-hand-dom_pair"/>
</dbReference>
<feature type="chain" id="PRO_5046510301" evidence="4">
    <location>
        <begin position="28"/>
        <end position="150"/>
    </location>
</feature>
<accession>A0ABU1CIB7</accession>
<dbReference type="InterPro" id="IPR002048">
    <property type="entry name" value="EF_hand_dom"/>
</dbReference>
<proteinExistence type="predicted"/>
<feature type="region of interest" description="Disordered" evidence="3">
    <location>
        <begin position="123"/>
        <end position="150"/>
    </location>
</feature>
<keyword evidence="4" id="KW-0732">Signal</keyword>
<comment type="caution">
    <text evidence="6">The sequence shown here is derived from an EMBL/GenBank/DDBJ whole genome shotgun (WGS) entry which is preliminary data.</text>
</comment>
<dbReference type="Gene3D" id="1.10.238.10">
    <property type="entry name" value="EF-hand"/>
    <property type="match status" value="2"/>
</dbReference>
<evidence type="ECO:0000313" key="7">
    <source>
        <dbReference type="Proteomes" id="UP001233535"/>
    </source>
</evidence>
<feature type="signal peptide" evidence="4">
    <location>
        <begin position="1"/>
        <end position="27"/>
    </location>
</feature>
<feature type="domain" description="EF-hand" evidence="5">
    <location>
        <begin position="110"/>
        <end position="145"/>
    </location>
</feature>
<dbReference type="PANTHER" id="PTHR10827">
    <property type="entry name" value="RETICULOCALBIN"/>
    <property type="match status" value="1"/>
</dbReference>
<evidence type="ECO:0000256" key="3">
    <source>
        <dbReference type="SAM" id="MobiDB-lite"/>
    </source>
</evidence>
<dbReference type="EMBL" id="JARUHG010000007">
    <property type="protein sequence ID" value="MDR0184679.1"/>
    <property type="molecule type" value="Genomic_DNA"/>
</dbReference>
<gene>
    <name evidence="6" type="ORF">P8609_17080</name>
</gene>
<dbReference type="PROSITE" id="PS50222">
    <property type="entry name" value="EF_HAND_2"/>
    <property type="match status" value="2"/>
</dbReference>
<dbReference type="PROSITE" id="PS00018">
    <property type="entry name" value="EF_HAND_1"/>
    <property type="match status" value="2"/>
</dbReference>
<keyword evidence="7" id="KW-1185">Reference proteome</keyword>
<dbReference type="InterPro" id="IPR018247">
    <property type="entry name" value="EF_Hand_1_Ca_BS"/>
</dbReference>
<feature type="compositionally biased region" description="Basic and acidic residues" evidence="3">
    <location>
        <begin position="136"/>
        <end position="150"/>
    </location>
</feature>
<evidence type="ECO:0000256" key="4">
    <source>
        <dbReference type="SAM" id="SignalP"/>
    </source>
</evidence>
<evidence type="ECO:0000256" key="1">
    <source>
        <dbReference type="ARBA" id="ARBA00022723"/>
    </source>
</evidence>